<accession>F8PT89</accession>
<keyword evidence="4" id="KW-1185">Reference proteome</keyword>
<dbReference type="EMBL" id="GL945478">
    <property type="protein sequence ID" value="EGO00919.1"/>
    <property type="molecule type" value="Genomic_DNA"/>
</dbReference>
<name>F8PT89_SERL3</name>
<dbReference type="PANTHER" id="PTHR34305">
    <property type="entry name" value="EXPRESSED PROTEIN"/>
    <property type="match status" value="1"/>
</dbReference>
<sequence>MDWRRKRIGSGDIRNGGGANKMRRRRVEVMKKWIRMGIQKRPSGGNKKERKGPMVGLGKGRGPVAMRKFAEMPKCRKYLMEKQRCFIGPDLQESGLFNFNNHLVFTHDLLDEYTSAFSKLYCFLCSKASPENSVDVDDVSDSSAGIQSSGESHEEGTDTLLKWMDEIPEIFARLQTVNTAQAQLFLSHFGSLSSKGYPPSVYRNLFMQASIHIVILSAEALTAEESILQMINRLCRVWLGYQVYMMFVGTTMSEKREVYPPDMISLCFWLYERAWEVLKKLLAKEAPLADNVRAASERNDSGSHWQKTGCLYSMPQIQSRPQYPHLKYDLCSEPGGRCGDKCSKYYSQYGEQRLTGGIIICYGFHCIPRGEGRNDVFSAIVTRWPKAPKVVVYDFACALGPYCLTHTLFVVDGFHARGHIKCSRAAFLTTYANADPRLAQINLSAAECGNSALKQIRFPINLESSEGPQNAGYY</sequence>
<dbReference type="InterPro" id="IPR040648">
    <property type="entry name" value="HMGXB3_CxC4"/>
</dbReference>
<feature type="region of interest" description="Disordered" evidence="1">
    <location>
        <begin position="1"/>
        <end position="21"/>
    </location>
</feature>
<evidence type="ECO:0000313" key="4">
    <source>
        <dbReference type="Proteomes" id="UP000008063"/>
    </source>
</evidence>
<dbReference type="Proteomes" id="UP000008063">
    <property type="component" value="Unassembled WGS sequence"/>
</dbReference>
<feature type="region of interest" description="Disordered" evidence="1">
    <location>
        <begin position="132"/>
        <end position="155"/>
    </location>
</feature>
<proteinExistence type="predicted"/>
<evidence type="ECO:0000256" key="1">
    <source>
        <dbReference type="SAM" id="MobiDB-lite"/>
    </source>
</evidence>
<organism evidence="4">
    <name type="scientific">Serpula lacrymans var. lacrymans (strain S7.3)</name>
    <name type="common">Dry rot fungus</name>
    <dbReference type="NCBI Taxonomy" id="936435"/>
    <lineage>
        <taxon>Eukaryota</taxon>
        <taxon>Fungi</taxon>
        <taxon>Dikarya</taxon>
        <taxon>Basidiomycota</taxon>
        <taxon>Agaricomycotina</taxon>
        <taxon>Agaricomycetes</taxon>
        <taxon>Agaricomycetidae</taxon>
        <taxon>Boletales</taxon>
        <taxon>Coniophorineae</taxon>
        <taxon>Serpulaceae</taxon>
        <taxon>Serpula</taxon>
    </lineage>
</organism>
<dbReference type="HOGENOM" id="CLU_576416_0_0_1"/>
<dbReference type="InParanoid" id="F8PT89"/>
<feature type="region of interest" description="Disordered" evidence="1">
    <location>
        <begin position="40"/>
        <end position="60"/>
    </location>
</feature>
<dbReference type="OrthoDB" id="5598737at2759"/>
<reference evidence="4" key="1">
    <citation type="journal article" date="2011" name="Science">
        <title>The plant cell wall-decomposing machinery underlies the functional diversity of forest fungi.</title>
        <authorList>
            <person name="Eastwood D.C."/>
            <person name="Floudas D."/>
            <person name="Binder M."/>
            <person name="Majcherczyk A."/>
            <person name="Schneider P."/>
            <person name="Aerts A."/>
            <person name="Asiegbu F.O."/>
            <person name="Baker S.E."/>
            <person name="Barry K."/>
            <person name="Bendiksby M."/>
            <person name="Blumentritt M."/>
            <person name="Coutinho P.M."/>
            <person name="Cullen D."/>
            <person name="de Vries R.P."/>
            <person name="Gathman A."/>
            <person name="Goodell B."/>
            <person name="Henrissat B."/>
            <person name="Ihrmark K."/>
            <person name="Kauserud H."/>
            <person name="Kohler A."/>
            <person name="LaButti K."/>
            <person name="Lapidus A."/>
            <person name="Lavin J.L."/>
            <person name="Lee Y.-H."/>
            <person name="Lindquist E."/>
            <person name="Lilly W."/>
            <person name="Lucas S."/>
            <person name="Morin E."/>
            <person name="Murat C."/>
            <person name="Oguiza J.A."/>
            <person name="Park J."/>
            <person name="Pisabarro A.G."/>
            <person name="Riley R."/>
            <person name="Rosling A."/>
            <person name="Salamov A."/>
            <person name="Schmidt O."/>
            <person name="Schmutz J."/>
            <person name="Skrede I."/>
            <person name="Stenlid J."/>
            <person name="Wiebenga A."/>
            <person name="Xie X."/>
            <person name="Kuees U."/>
            <person name="Hibbett D.S."/>
            <person name="Hoffmeister D."/>
            <person name="Hoegberg N."/>
            <person name="Martin F."/>
            <person name="Grigoriev I.V."/>
            <person name="Watkinson S.C."/>
        </authorList>
    </citation>
    <scope>NUCLEOTIDE SEQUENCE [LARGE SCALE GENOMIC DNA]</scope>
    <source>
        <strain evidence="4">strain S7.3</strain>
    </source>
</reference>
<evidence type="ECO:0000259" key="2">
    <source>
        <dbReference type="Pfam" id="PF18717"/>
    </source>
</evidence>
<dbReference type="Pfam" id="PF18717">
    <property type="entry name" value="CxC4"/>
    <property type="match status" value="1"/>
</dbReference>
<dbReference type="AlphaFoldDB" id="F8PT89"/>
<protein>
    <recommendedName>
        <fullName evidence="2">HMG domain-containing protein</fullName>
    </recommendedName>
</protein>
<evidence type="ECO:0000313" key="3">
    <source>
        <dbReference type="EMBL" id="EGO00919.1"/>
    </source>
</evidence>
<dbReference type="PANTHER" id="PTHR34305:SF1">
    <property type="entry name" value="SWIM-TYPE DOMAIN-CONTAINING PROTEIN"/>
    <property type="match status" value="1"/>
</dbReference>
<gene>
    <name evidence="3" type="ORF">SERLA73DRAFT_159538</name>
</gene>
<feature type="domain" description="HMG" evidence="2">
    <location>
        <begin position="74"/>
        <end position="118"/>
    </location>
</feature>